<dbReference type="InterPro" id="IPR036374">
    <property type="entry name" value="OxRdtase_Mopterin-bd_sf"/>
</dbReference>
<proteinExistence type="predicted"/>
<dbReference type="EMBL" id="RFFG01000009">
    <property type="protein sequence ID" value="RMI46314.1"/>
    <property type="molecule type" value="Genomic_DNA"/>
</dbReference>
<dbReference type="Pfam" id="PF00174">
    <property type="entry name" value="Oxidored_molyb"/>
    <property type="match status" value="1"/>
</dbReference>
<evidence type="ECO:0000313" key="2">
    <source>
        <dbReference type="EMBL" id="RMI46314.1"/>
    </source>
</evidence>
<dbReference type="OrthoDB" id="9795587at2"/>
<dbReference type="InterPro" id="IPR000572">
    <property type="entry name" value="OxRdtase_Mopterin-bd_dom"/>
</dbReference>
<name>A0A3M2M944_9ACTN</name>
<sequence length="232" mass="25256">MKGMDEERGAPVGRRIVLGMLGLGAAGVAVGSSLQRGVTRAFSPVNGIGDVLPAVGGFRFYSVVGTVRTPRDLRVQVDGLVGRPRGYSPAELAAMPQTRVRRDFQCVTGWRVPHVEWSGVALPDLLDAADVSPRARAVRFHSFDGTYTESLTLDQARRRDVLVATAMQGKPVSHDHGGPVRLFVAPMYGYKSLKWLGRIELTETVHPGYWENLGYDVDAWVGRSNGRDDAPT</sequence>
<dbReference type="PANTHER" id="PTHR43032">
    <property type="entry name" value="PROTEIN-METHIONINE-SULFOXIDE REDUCTASE"/>
    <property type="match status" value="1"/>
</dbReference>
<dbReference type="AlphaFoldDB" id="A0A3M2M944"/>
<comment type="caution">
    <text evidence="2">The sequence shown here is derived from an EMBL/GenBank/DDBJ whole genome shotgun (WGS) entry which is preliminary data.</text>
</comment>
<dbReference type="InterPro" id="IPR006311">
    <property type="entry name" value="TAT_signal"/>
</dbReference>
<accession>A0A3M2M944</accession>
<dbReference type="SUPFAM" id="SSF56524">
    <property type="entry name" value="Oxidoreductase molybdopterin-binding domain"/>
    <property type="match status" value="1"/>
</dbReference>
<reference evidence="2 3" key="1">
    <citation type="submission" date="2018-10" db="EMBL/GenBank/DDBJ databases">
        <title>Isolation from soil.</title>
        <authorList>
            <person name="Hu J."/>
        </authorList>
    </citation>
    <scope>NUCLEOTIDE SEQUENCE [LARGE SCALE GENOMIC DNA]</scope>
    <source>
        <strain evidence="2 3">NEAU-Ht49</strain>
    </source>
</reference>
<dbReference type="Gene3D" id="3.90.420.10">
    <property type="entry name" value="Oxidoreductase, molybdopterin-binding domain"/>
    <property type="match status" value="1"/>
</dbReference>
<protein>
    <submittedName>
        <fullName evidence="2">Oxidoreductase</fullName>
    </submittedName>
</protein>
<organism evidence="2 3">
    <name type="scientific">Actinomadura harenae</name>
    <dbReference type="NCBI Taxonomy" id="2483351"/>
    <lineage>
        <taxon>Bacteria</taxon>
        <taxon>Bacillati</taxon>
        <taxon>Actinomycetota</taxon>
        <taxon>Actinomycetes</taxon>
        <taxon>Streptosporangiales</taxon>
        <taxon>Thermomonosporaceae</taxon>
        <taxon>Actinomadura</taxon>
    </lineage>
</organism>
<gene>
    <name evidence="2" type="ORF">EBO15_07035</name>
</gene>
<evidence type="ECO:0000313" key="3">
    <source>
        <dbReference type="Proteomes" id="UP000282674"/>
    </source>
</evidence>
<dbReference type="Proteomes" id="UP000282674">
    <property type="component" value="Unassembled WGS sequence"/>
</dbReference>
<keyword evidence="3" id="KW-1185">Reference proteome</keyword>
<evidence type="ECO:0000259" key="1">
    <source>
        <dbReference type="Pfam" id="PF00174"/>
    </source>
</evidence>
<dbReference type="PROSITE" id="PS51318">
    <property type="entry name" value="TAT"/>
    <property type="match status" value="1"/>
</dbReference>
<feature type="domain" description="Oxidoreductase molybdopterin-binding" evidence="1">
    <location>
        <begin position="69"/>
        <end position="210"/>
    </location>
</feature>